<protein>
    <recommendedName>
        <fullName evidence="2">Small ribosomal subunit protein bS6</fullName>
    </recommendedName>
    <alternativeName>
        <fullName evidence="3">30S ribosomal protein S6</fullName>
    </alternativeName>
</protein>
<evidence type="ECO:0000256" key="1">
    <source>
        <dbReference type="ARBA" id="ARBA00009512"/>
    </source>
</evidence>
<dbReference type="InterPro" id="IPR014717">
    <property type="entry name" value="Transl_elong_EF1B/ribsomal_bS6"/>
</dbReference>
<dbReference type="GO" id="GO:0005840">
    <property type="term" value="C:ribosome"/>
    <property type="evidence" value="ECO:0007669"/>
    <property type="project" value="InterPro"/>
</dbReference>
<dbReference type="AlphaFoldDB" id="A0A1G2PFA4"/>
<evidence type="ECO:0000313" key="4">
    <source>
        <dbReference type="EMBL" id="OHA46272.1"/>
    </source>
</evidence>
<dbReference type="InterPro" id="IPR000529">
    <property type="entry name" value="Ribosomal_bS6"/>
</dbReference>
<dbReference type="GO" id="GO:0019843">
    <property type="term" value="F:rRNA binding"/>
    <property type="evidence" value="ECO:0007669"/>
    <property type="project" value="InterPro"/>
</dbReference>
<evidence type="ECO:0000256" key="2">
    <source>
        <dbReference type="ARBA" id="ARBA00035294"/>
    </source>
</evidence>
<dbReference type="Proteomes" id="UP000176965">
    <property type="component" value="Unassembled WGS sequence"/>
</dbReference>
<dbReference type="Gene3D" id="3.30.70.60">
    <property type="match status" value="1"/>
</dbReference>
<name>A0A1G2PFA4_9BACT</name>
<gene>
    <name evidence="4" type="ORF">A2541_02505</name>
</gene>
<dbReference type="InterPro" id="IPR035980">
    <property type="entry name" value="Ribosomal_bS6_sf"/>
</dbReference>
<evidence type="ECO:0000256" key="3">
    <source>
        <dbReference type="ARBA" id="ARBA00035520"/>
    </source>
</evidence>
<sequence length="191" mass="21564">MPKKCVIFKFFYVNVGFMEKVEIKEKEPARMTRSDGGMGQVYELGYHIVSTVAEENLPKEVETLKAIVLQDGGSLISEGEPKLINLAYSMTKSVADTKKKFTTAYFGWIKFETKSELMPVIKKAVDASPTVLRYLLIKTVRENTLYTPKLNVRTVSKEESPVKVKKSIKTDEKKATSLEDIDKSIDELVAE</sequence>
<organism evidence="4 5">
    <name type="scientific">Candidatus Taylorbacteria bacterium RIFOXYD2_FULL_36_9</name>
    <dbReference type="NCBI Taxonomy" id="1802338"/>
    <lineage>
        <taxon>Bacteria</taxon>
        <taxon>Candidatus Tayloriibacteriota</taxon>
    </lineage>
</organism>
<reference evidence="4 5" key="1">
    <citation type="journal article" date="2016" name="Nat. Commun.">
        <title>Thousands of microbial genomes shed light on interconnected biogeochemical processes in an aquifer system.</title>
        <authorList>
            <person name="Anantharaman K."/>
            <person name="Brown C.T."/>
            <person name="Hug L.A."/>
            <person name="Sharon I."/>
            <person name="Castelle C.J."/>
            <person name="Probst A.J."/>
            <person name="Thomas B.C."/>
            <person name="Singh A."/>
            <person name="Wilkins M.J."/>
            <person name="Karaoz U."/>
            <person name="Brodie E.L."/>
            <person name="Williams K.H."/>
            <person name="Hubbard S.S."/>
            <person name="Banfield J.F."/>
        </authorList>
    </citation>
    <scope>NUCLEOTIDE SEQUENCE [LARGE SCALE GENOMIC DNA]</scope>
</reference>
<accession>A0A1G2PFA4</accession>
<dbReference type="GO" id="GO:0003735">
    <property type="term" value="F:structural constituent of ribosome"/>
    <property type="evidence" value="ECO:0007669"/>
    <property type="project" value="InterPro"/>
</dbReference>
<evidence type="ECO:0000313" key="5">
    <source>
        <dbReference type="Proteomes" id="UP000176965"/>
    </source>
</evidence>
<dbReference type="GO" id="GO:0006412">
    <property type="term" value="P:translation"/>
    <property type="evidence" value="ECO:0007669"/>
    <property type="project" value="InterPro"/>
</dbReference>
<comment type="caution">
    <text evidence="4">The sequence shown here is derived from an EMBL/GenBank/DDBJ whole genome shotgun (WGS) entry which is preliminary data.</text>
</comment>
<dbReference type="Pfam" id="PF01250">
    <property type="entry name" value="Ribosomal_S6"/>
    <property type="match status" value="1"/>
</dbReference>
<dbReference type="STRING" id="1802338.A2541_02505"/>
<comment type="similarity">
    <text evidence="1">Belongs to the bacterial ribosomal protein bS6 family.</text>
</comment>
<dbReference type="SUPFAM" id="SSF54995">
    <property type="entry name" value="Ribosomal protein S6"/>
    <property type="match status" value="1"/>
</dbReference>
<dbReference type="EMBL" id="MHSQ01000032">
    <property type="protein sequence ID" value="OHA46272.1"/>
    <property type="molecule type" value="Genomic_DNA"/>
</dbReference>
<proteinExistence type="inferred from homology"/>